<dbReference type="EMBL" id="DVFT01000157">
    <property type="protein sequence ID" value="HIQ97004.1"/>
    <property type="molecule type" value="Genomic_DNA"/>
</dbReference>
<organism evidence="1 2">
    <name type="scientific">Candidatus Limivivens merdigallinarum</name>
    <dbReference type="NCBI Taxonomy" id="2840859"/>
    <lineage>
        <taxon>Bacteria</taxon>
        <taxon>Bacillati</taxon>
        <taxon>Bacillota</taxon>
        <taxon>Clostridia</taxon>
        <taxon>Lachnospirales</taxon>
        <taxon>Lachnospiraceae</taxon>
        <taxon>Lachnospiraceae incertae sedis</taxon>
        <taxon>Candidatus Limivivens</taxon>
    </lineage>
</organism>
<reference evidence="1" key="1">
    <citation type="submission" date="2020-10" db="EMBL/GenBank/DDBJ databases">
        <authorList>
            <person name="Gilroy R."/>
        </authorList>
    </citation>
    <scope>NUCLEOTIDE SEQUENCE</scope>
    <source>
        <strain evidence="1">ChiSjej3B21-11622</strain>
    </source>
</reference>
<dbReference type="Pfam" id="PF03692">
    <property type="entry name" value="CxxCxxCC"/>
    <property type="match status" value="1"/>
</dbReference>
<name>A0A9D0ZWE1_9FIRM</name>
<reference evidence="1" key="2">
    <citation type="journal article" date="2021" name="PeerJ">
        <title>Extensive microbial diversity within the chicken gut microbiome revealed by metagenomics and culture.</title>
        <authorList>
            <person name="Gilroy R."/>
            <person name="Ravi A."/>
            <person name="Getino M."/>
            <person name="Pursley I."/>
            <person name="Horton D.L."/>
            <person name="Alikhan N.F."/>
            <person name="Baker D."/>
            <person name="Gharbi K."/>
            <person name="Hall N."/>
            <person name="Watson M."/>
            <person name="Adriaenssens E.M."/>
            <person name="Foster-Nyarko E."/>
            <person name="Jarju S."/>
            <person name="Secka A."/>
            <person name="Antonio M."/>
            <person name="Oren A."/>
            <person name="Chaudhuri R.R."/>
            <person name="La Ragione R."/>
            <person name="Hildebrand F."/>
            <person name="Pallen M.J."/>
        </authorList>
    </citation>
    <scope>NUCLEOTIDE SEQUENCE</scope>
    <source>
        <strain evidence="1">ChiSjej3B21-11622</strain>
    </source>
</reference>
<proteinExistence type="predicted"/>
<protein>
    <submittedName>
        <fullName evidence="1">YkgJ family cysteine cluster protein</fullName>
    </submittedName>
</protein>
<gene>
    <name evidence="1" type="ORF">IAB26_10630</name>
</gene>
<dbReference type="InterPro" id="IPR005358">
    <property type="entry name" value="Puta_zinc/iron-chelating_dom"/>
</dbReference>
<accession>A0A9D0ZWE1</accession>
<evidence type="ECO:0000313" key="1">
    <source>
        <dbReference type="EMBL" id="HIQ97004.1"/>
    </source>
</evidence>
<dbReference type="PANTHER" id="PTHR35866:SF1">
    <property type="entry name" value="YKGJ FAMILY CYSTEINE CLUSTER PROTEIN"/>
    <property type="match status" value="1"/>
</dbReference>
<evidence type="ECO:0000313" key="2">
    <source>
        <dbReference type="Proteomes" id="UP000886886"/>
    </source>
</evidence>
<dbReference type="PANTHER" id="PTHR35866">
    <property type="entry name" value="PUTATIVE-RELATED"/>
    <property type="match status" value="1"/>
</dbReference>
<comment type="caution">
    <text evidence="1">The sequence shown here is derived from an EMBL/GenBank/DDBJ whole genome shotgun (WGS) entry which is preliminary data.</text>
</comment>
<dbReference type="AlphaFoldDB" id="A0A9D0ZWE1"/>
<dbReference type="Proteomes" id="UP000886886">
    <property type="component" value="Unassembled WGS sequence"/>
</dbReference>
<sequence>MKRQVSLEEISDGRLYSLNDLVKADCQGCKGCSDCCRGMGSSIILDPMDIYLMTKNLKVCFEELLNRLVELNVVDGVILPNLKMSGQEEACGFLDSQGRCRIHAFRPGICRLFPLGRYYENGDFRYFLQIHECSKENRLKVKVKNWIHVERPKEYERFVRDWHYFLEEVEEVFTSTGHEELIRKFNLYLTRSFFMAPYQTEEDFYPQFYDRLAKAKEILDPLHETS</sequence>